<feature type="region of interest" description="Disordered" evidence="1">
    <location>
        <begin position="207"/>
        <end position="290"/>
    </location>
</feature>
<dbReference type="Pfam" id="PF12511">
    <property type="entry name" value="DUF3716"/>
    <property type="match status" value="1"/>
</dbReference>
<sequence length="501" mass="54679">MVYFSTFNPLLPKVAFKALQFKQPPSVQAMADNTTETGPNESVSNSEVIPAEDSTTTIALTLNLNNSPSLQLVEQLRESAVPDSMIRTILASALVYIASSNDQEMESGAERPDAPEVAEEDKRSAKKRKVTAETSEEATEATAEETTEGTIITPTDAEPVDTIQETGIDGQDEEEIVHESEDAEPVSNIQESAGIDLPIQHALQAPTLTQSVSSSTSQEATPATDEPGNPNTENTALSTTPATTSPAPATMPAAQHPAGVSTTESDNGAPDNNPTMTHTPPRVSPSRLSPMAPIFVPRPWVAGRWEGSGNPRASNLPPAEYFEHPDYDERLHHEWFEREQTRRQTARLAELAAEEAADRAAREERRRAPPAPVEETAAPAFVLSAPYNHFQGPRTRAGPGELAQAGMINPRWATRYASSTCQWSEDQLKGIVVQLKGERARRWCQSCRNTGLPSEDQPFDCCKSLPYHAVRPRHAWQHLACGNCRFRGRALSCEFGTRRGR</sequence>
<feature type="compositionally biased region" description="Polar residues" evidence="1">
    <location>
        <begin position="260"/>
        <end position="278"/>
    </location>
</feature>
<evidence type="ECO:0000313" key="2">
    <source>
        <dbReference type="EMBL" id="RPA74211.1"/>
    </source>
</evidence>
<dbReference type="EMBL" id="ML119797">
    <property type="protein sequence ID" value="RPA74211.1"/>
    <property type="molecule type" value="Genomic_DNA"/>
</dbReference>
<feature type="region of interest" description="Disordered" evidence="1">
    <location>
        <begin position="103"/>
        <end position="161"/>
    </location>
</feature>
<accession>A0A3N4HQ85</accession>
<dbReference type="AlphaFoldDB" id="A0A3N4HQ85"/>
<reference evidence="2 3" key="1">
    <citation type="journal article" date="2018" name="Nat. Ecol. Evol.">
        <title>Pezizomycetes genomes reveal the molecular basis of ectomycorrhizal truffle lifestyle.</title>
        <authorList>
            <person name="Murat C."/>
            <person name="Payen T."/>
            <person name="Noel B."/>
            <person name="Kuo A."/>
            <person name="Morin E."/>
            <person name="Chen J."/>
            <person name="Kohler A."/>
            <person name="Krizsan K."/>
            <person name="Balestrini R."/>
            <person name="Da Silva C."/>
            <person name="Montanini B."/>
            <person name="Hainaut M."/>
            <person name="Levati E."/>
            <person name="Barry K.W."/>
            <person name="Belfiori B."/>
            <person name="Cichocki N."/>
            <person name="Clum A."/>
            <person name="Dockter R.B."/>
            <person name="Fauchery L."/>
            <person name="Guy J."/>
            <person name="Iotti M."/>
            <person name="Le Tacon F."/>
            <person name="Lindquist E.A."/>
            <person name="Lipzen A."/>
            <person name="Malagnac F."/>
            <person name="Mello A."/>
            <person name="Molinier V."/>
            <person name="Miyauchi S."/>
            <person name="Poulain J."/>
            <person name="Riccioni C."/>
            <person name="Rubini A."/>
            <person name="Sitrit Y."/>
            <person name="Splivallo R."/>
            <person name="Traeger S."/>
            <person name="Wang M."/>
            <person name="Zifcakova L."/>
            <person name="Wipf D."/>
            <person name="Zambonelli A."/>
            <person name="Paolocci F."/>
            <person name="Nowrousian M."/>
            <person name="Ottonello S."/>
            <person name="Baldrian P."/>
            <person name="Spatafora J.W."/>
            <person name="Henrissat B."/>
            <person name="Nagy L.G."/>
            <person name="Aury J.M."/>
            <person name="Wincker P."/>
            <person name="Grigoriev I.V."/>
            <person name="Bonfante P."/>
            <person name="Martin F.M."/>
        </authorList>
    </citation>
    <scope>NUCLEOTIDE SEQUENCE [LARGE SCALE GENOMIC DNA]</scope>
    <source>
        <strain evidence="2 3">RN42</strain>
    </source>
</reference>
<organism evidence="2 3">
    <name type="scientific">Ascobolus immersus RN42</name>
    <dbReference type="NCBI Taxonomy" id="1160509"/>
    <lineage>
        <taxon>Eukaryota</taxon>
        <taxon>Fungi</taxon>
        <taxon>Dikarya</taxon>
        <taxon>Ascomycota</taxon>
        <taxon>Pezizomycotina</taxon>
        <taxon>Pezizomycetes</taxon>
        <taxon>Pezizales</taxon>
        <taxon>Ascobolaceae</taxon>
        <taxon>Ascobolus</taxon>
    </lineage>
</organism>
<name>A0A3N4HQ85_ASCIM</name>
<gene>
    <name evidence="2" type="ORF">BJ508DRAFT_340550</name>
</gene>
<evidence type="ECO:0000313" key="3">
    <source>
        <dbReference type="Proteomes" id="UP000275078"/>
    </source>
</evidence>
<feature type="compositionally biased region" description="Low complexity" evidence="1">
    <location>
        <begin position="235"/>
        <end position="254"/>
    </location>
</feature>
<evidence type="ECO:0000256" key="1">
    <source>
        <dbReference type="SAM" id="MobiDB-lite"/>
    </source>
</evidence>
<keyword evidence="3" id="KW-1185">Reference proteome</keyword>
<proteinExistence type="predicted"/>
<feature type="compositionally biased region" description="Acidic residues" evidence="1">
    <location>
        <begin position="134"/>
        <end position="147"/>
    </location>
</feature>
<protein>
    <submittedName>
        <fullName evidence="2">Uncharacterized protein</fullName>
    </submittedName>
</protein>
<dbReference type="Proteomes" id="UP000275078">
    <property type="component" value="Unassembled WGS sequence"/>
</dbReference>
<dbReference type="InterPro" id="IPR022190">
    <property type="entry name" value="DUF3716"/>
</dbReference>
<feature type="compositionally biased region" description="Low complexity" evidence="1">
    <location>
        <begin position="209"/>
        <end position="218"/>
    </location>
</feature>